<evidence type="ECO:0000256" key="1">
    <source>
        <dbReference type="ARBA" id="ARBA00004370"/>
    </source>
</evidence>
<evidence type="ECO:0000313" key="10">
    <source>
        <dbReference type="Proteomes" id="UP000241618"/>
    </source>
</evidence>
<dbReference type="PANTHER" id="PTHR32089">
    <property type="entry name" value="METHYL-ACCEPTING CHEMOTAXIS PROTEIN MCPB"/>
    <property type="match status" value="1"/>
</dbReference>
<feature type="transmembrane region" description="Helical" evidence="5">
    <location>
        <begin position="12"/>
        <end position="30"/>
    </location>
</feature>
<evidence type="ECO:0000313" key="9">
    <source>
        <dbReference type="Proteomes" id="UP000241405"/>
    </source>
</evidence>
<dbReference type="CDD" id="cd11386">
    <property type="entry name" value="MCP_signal"/>
    <property type="match status" value="1"/>
</dbReference>
<dbReference type="InterPro" id="IPR004090">
    <property type="entry name" value="Chemotax_Me-accpt_rcpt"/>
</dbReference>
<keyword evidence="5" id="KW-0472">Membrane</keyword>
<dbReference type="PANTHER" id="PTHR32089:SF33">
    <property type="entry name" value="TOXIN COREGULATED PILUS BIOSYNTHESIS PROTEIN I"/>
    <property type="match status" value="1"/>
</dbReference>
<dbReference type="Pfam" id="PF12729">
    <property type="entry name" value="4HB_MCP_1"/>
    <property type="match status" value="1"/>
</dbReference>
<dbReference type="PROSITE" id="PS50111">
    <property type="entry name" value="CHEMOTAXIS_TRANSDUC_2"/>
    <property type="match status" value="1"/>
</dbReference>
<proteinExistence type="inferred from homology"/>
<dbReference type="Proteomes" id="UP000241618">
    <property type="component" value="Unassembled WGS sequence"/>
</dbReference>
<dbReference type="AlphaFoldDB" id="A0A2T3JBS7"/>
<organism evidence="8 10">
    <name type="scientific">Photobacterium phosphoreum</name>
    <dbReference type="NCBI Taxonomy" id="659"/>
    <lineage>
        <taxon>Bacteria</taxon>
        <taxon>Pseudomonadati</taxon>
        <taxon>Pseudomonadota</taxon>
        <taxon>Gammaproteobacteria</taxon>
        <taxon>Vibrionales</taxon>
        <taxon>Vibrionaceae</taxon>
        <taxon>Photobacterium</taxon>
    </lineage>
</organism>
<dbReference type="InterPro" id="IPR004089">
    <property type="entry name" value="MCPsignal_dom"/>
</dbReference>
<evidence type="ECO:0000313" key="7">
    <source>
        <dbReference type="EMBL" id="PSU19925.1"/>
    </source>
</evidence>
<comment type="similarity">
    <text evidence="3">Belongs to the methyl-accepting chemotaxis (MCP) protein family.</text>
</comment>
<comment type="subcellular location">
    <subcellularLocation>
        <location evidence="1">Membrane</location>
    </subcellularLocation>
</comment>
<evidence type="ECO:0000313" key="8">
    <source>
        <dbReference type="EMBL" id="PSU46303.1"/>
    </source>
</evidence>
<dbReference type="EMBL" id="PYMO01000036">
    <property type="protein sequence ID" value="PSU19925.1"/>
    <property type="molecule type" value="Genomic_DNA"/>
</dbReference>
<name>A0A2T3JBS7_PHOPO</name>
<dbReference type="Gene3D" id="1.10.287.950">
    <property type="entry name" value="Methyl-accepting chemotaxis protein"/>
    <property type="match status" value="1"/>
</dbReference>
<feature type="domain" description="Methyl-accepting transducer" evidence="6">
    <location>
        <begin position="273"/>
        <end position="509"/>
    </location>
</feature>
<evidence type="ECO:0000256" key="3">
    <source>
        <dbReference type="ARBA" id="ARBA00029447"/>
    </source>
</evidence>
<dbReference type="InterPro" id="IPR024478">
    <property type="entry name" value="HlyB_4HB_MCP"/>
</dbReference>
<evidence type="ECO:0000259" key="6">
    <source>
        <dbReference type="PROSITE" id="PS50111"/>
    </source>
</evidence>
<keyword evidence="9" id="KW-1185">Reference proteome</keyword>
<accession>A0A2T3JBS7</accession>
<gene>
    <name evidence="8" type="ORF">C9J18_20775</name>
    <name evidence="7" type="ORF">CTM96_20455</name>
</gene>
<evidence type="ECO:0000256" key="4">
    <source>
        <dbReference type="PROSITE-ProRule" id="PRU00284"/>
    </source>
</evidence>
<evidence type="ECO:0000256" key="5">
    <source>
        <dbReference type="SAM" id="Phobius"/>
    </source>
</evidence>
<dbReference type="SUPFAM" id="SSF58104">
    <property type="entry name" value="Methyl-accepting chemotaxis protein (MCP) signaling domain"/>
    <property type="match status" value="1"/>
</dbReference>
<comment type="caution">
    <text evidence="8">The sequence shown here is derived from an EMBL/GenBank/DDBJ whole genome shotgun (WGS) entry which is preliminary data.</text>
</comment>
<dbReference type="GO" id="GO:0007165">
    <property type="term" value="P:signal transduction"/>
    <property type="evidence" value="ECO:0007669"/>
    <property type="project" value="UniProtKB-KW"/>
</dbReference>
<keyword evidence="2 4" id="KW-0807">Transducer</keyword>
<dbReference type="PRINTS" id="PR00260">
    <property type="entry name" value="CHEMTRNSDUCR"/>
</dbReference>
<dbReference type="GO" id="GO:0006935">
    <property type="term" value="P:chemotaxis"/>
    <property type="evidence" value="ECO:0007669"/>
    <property type="project" value="InterPro"/>
</dbReference>
<reference evidence="9 10" key="1">
    <citation type="submission" date="2018-03" db="EMBL/GenBank/DDBJ databases">
        <title>Whole genome sequencing of Histamine producing bacteria.</title>
        <authorList>
            <person name="Butler K."/>
        </authorList>
    </citation>
    <scope>NUCLEOTIDE SEQUENCE [LARGE SCALE GENOMIC DNA]</scope>
    <source>
        <strain evidence="8 10">FS-6.1</strain>
        <strain evidence="7 9">FS-6.2</strain>
    </source>
</reference>
<protein>
    <submittedName>
        <fullName evidence="8">Methyl-accepting chemotaxis protein</fullName>
    </submittedName>
</protein>
<dbReference type="FunFam" id="1.10.287.950:FF:000001">
    <property type="entry name" value="Methyl-accepting chemotaxis sensory transducer"/>
    <property type="match status" value="1"/>
</dbReference>
<sequence length="546" mass="60668">MFSKLTIRTGLIMGFGITFLLMMLLTILGIQKVNIIDDILMKINDIHSVKQRYAINYRGSVHDRAIAVRDIAIARTPQERLNLEQKINQLQKFYHESESQMNQMRLDGIPFTNEELNILANIKKIQKETLPLIERIINNKKEGTPTVDIILDKIEPAFVQWLNEINQFIDYQEVMNHTLAPEARDVAGSFEQLMVTLSIFILGVSLCVGFIIERSFRVSLGRELLELSEMIKNISEGNLSQHFNHASSAVGIYKSLIILNEKISVVIRNCSHLSTNVATSSEQLLNVIQNTAHNTQSELSQIEGISTAISELSSTSKEMTLNAAQAEDETRKALDNVNKGNEALEQSIVLTQNINDSVQETAHMIEELKNSAIDIGEVTNVISSISDQTNLLALNAAIEAARAGDKGRGFAVVADEVRNLAAKTQESTKNIQGIISILQTKSENANNNMVKNVASIQESVLLSNNVKSSFDDISHSVQVISEINTLVAIASQEQHSVTEEIAENTTTTFDLVNENVAAVRQTQQAARELALLAENQREELSFFKLE</sequence>
<dbReference type="EMBL" id="PYMP01000033">
    <property type="protein sequence ID" value="PSU46303.1"/>
    <property type="molecule type" value="Genomic_DNA"/>
</dbReference>
<keyword evidence="5" id="KW-0812">Transmembrane</keyword>
<dbReference type="Proteomes" id="UP000241405">
    <property type="component" value="Unassembled WGS sequence"/>
</dbReference>
<dbReference type="Pfam" id="PF00015">
    <property type="entry name" value="MCPsignal"/>
    <property type="match status" value="1"/>
</dbReference>
<dbReference type="GO" id="GO:0016020">
    <property type="term" value="C:membrane"/>
    <property type="evidence" value="ECO:0007669"/>
    <property type="project" value="UniProtKB-SubCell"/>
</dbReference>
<feature type="transmembrane region" description="Helical" evidence="5">
    <location>
        <begin position="193"/>
        <end position="212"/>
    </location>
</feature>
<dbReference type="GO" id="GO:0004888">
    <property type="term" value="F:transmembrane signaling receptor activity"/>
    <property type="evidence" value="ECO:0007669"/>
    <property type="project" value="InterPro"/>
</dbReference>
<dbReference type="SMART" id="SM00283">
    <property type="entry name" value="MA"/>
    <property type="match status" value="1"/>
</dbReference>
<evidence type="ECO:0000256" key="2">
    <source>
        <dbReference type="ARBA" id="ARBA00023224"/>
    </source>
</evidence>
<keyword evidence="5" id="KW-1133">Transmembrane helix</keyword>